<comment type="caution">
    <text evidence="1">The sequence shown here is derived from an EMBL/GenBank/DDBJ whole genome shotgun (WGS) entry which is preliminary data.</text>
</comment>
<protein>
    <submittedName>
        <fullName evidence="1">Uncharacterized protein</fullName>
    </submittedName>
</protein>
<dbReference type="Proteomes" id="UP000252419">
    <property type="component" value="Unassembled WGS sequence"/>
</dbReference>
<accession>A0A367UBM3</accession>
<reference evidence="1 2" key="1">
    <citation type="submission" date="2014-07" db="EMBL/GenBank/DDBJ databases">
        <title>Draft genome sequence of Thalassospira xianhensis P-4 (MCCC 1A02616).</title>
        <authorList>
            <person name="Lai Q."/>
            <person name="Shao Z."/>
        </authorList>
    </citation>
    <scope>NUCLEOTIDE SEQUENCE [LARGE SCALE GENOMIC DNA]</scope>
    <source>
        <strain evidence="1 2">MCCC 1A02616</strain>
    </source>
</reference>
<sequence>MTCKQTRYNIDVIAGKIATIMFELRHKQSYSAASVQAPDDDATAPDAIRRLASQAMGYHD</sequence>
<dbReference type="EMBL" id="JPWA01000013">
    <property type="protein sequence ID" value="RCK05715.1"/>
    <property type="molecule type" value="Genomic_DNA"/>
</dbReference>
<dbReference type="AlphaFoldDB" id="A0A367UBM3"/>
<gene>
    <name evidence="1" type="ORF">TH5_12545</name>
</gene>
<dbReference type="RefSeq" id="WP_114122102.1">
    <property type="nucleotide sequence ID" value="NZ_JPWA01000013.1"/>
</dbReference>
<evidence type="ECO:0000313" key="1">
    <source>
        <dbReference type="EMBL" id="RCK05715.1"/>
    </source>
</evidence>
<organism evidence="1 2">
    <name type="scientific">Thalassospira xianhensis MCCC 1A02616</name>
    <dbReference type="NCBI Taxonomy" id="1177929"/>
    <lineage>
        <taxon>Bacteria</taxon>
        <taxon>Pseudomonadati</taxon>
        <taxon>Pseudomonadota</taxon>
        <taxon>Alphaproteobacteria</taxon>
        <taxon>Rhodospirillales</taxon>
        <taxon>Thalassospiraceae</taxon>
        <taxon>Thalassospira</taxon>
    </lineage>
</organism>
<name>A0A367UBM3_9PROT</name>
<evidence type="ECO:0000313" key="2">
    <source>
        <dbReference type="Proteomes" id="UP000252419"/>
    </source>
</evidence>
<proteinExistence type="predicted"/>
<keyword evidence="2" id="KW-1185">Reference proteome</keyword>